<protein>
    <submittedName>
        <fullName evidence="4">Dynein light chain</fullName>
    </submittedName>
</protein>
<accession>A0A0R3R1T5</accession>
<feature type="transmembrane region" description="Helical" evidence="1">
    <location>
        <begin position="108"/>
        <end position="130"/>
    </location>
</feature>
<reference evidence="4" key="1">
    <citation type="submission" date="2017-02" db="UniProtKB">
        <authorList>
            <consortium name="WormBaseParasite"/>
        </authorList>
    </citation>
    <scope>IDENTIFICATION</scope>
</reference>
<keyword evidence="1" id="KW-0472">Membrane</keyword>
<dbReference type="WBParaSite" id="BTMF_0001397501-mRNA-1">
    <property type="protein sequence ID" value="BTMF_0001397501-mRNA-1"/>
    <property type="gene ID" value="BTMF_0001397501"/>
</dbReference>
<dbReference type="AlphaFoldDB" id="A0A0R3R1T5"/>
<proteinExistence type="predicted"/>
<keyword evidence="1" id="KW-0812">Transmembrane</keyword>
<evidence type="ECO:0000256" key="1">
    <source>
        <dbReference type="SAM" id="Phobius"/>
    </source>
</evidence>
<keyword evidence="3" id="KW-1185">Reference proteome</keyword>
<dbReference type="Proteomes" id="UP000280834">
    <property type="component" value="Unassembled WGS sequence"/>
</dbReference>
<reference evidence="2 3" key="2">
    <citation type="submission" date="2018-11" db="EMBL/GenBank/DDBJ databases">
        <authorList>
            <consortium name="Pathogen Informatics"/>
        </authorList>
    </citation>
    <scope>NUCLEOTIDE SEQUENCE [LARGE SCALE GENOMIC DNA]</scope>
</reference>
<name>A0A0R3R1T5_9BILA</name>
<evidence type="ECO:0000313" key="3">
    <source>
        <dbReference type="Proteomes" id="UP000280834"/>
    </source>
</evidence>
<evidence type="ECO:0000313" key="2">
    <source>
        <dbReference type="EMBL" id="VDO40967.1"/>
    </source>
</evidence>
<keyword evidence="1" id="KW-1133">Transmembrane helix</keyword>
<evidence type="ECO:0000313" key="4">
    <source>
        <dbReference type="WBParaSite" id="BTMF_0001397501-mRNA-1"/>
    </source>
</evidence>
<organism evidence="4">
    <name type="scientific">Brugia timori</name>
    <dbReference type="NCBI Taxonomy" id="42155"/>
    <lineage>
        <taxon>Eukaryota</taxon>
        <taxon>Metazoa</taxon>
        <taxon>Ecdysozoa</taxon>
        <taxon>Nematoda</taxon>
        <taxon>Chromadorea</taxon>
        <taxon>Rhabditida</taxon>
        <taxon>Spirurina</taxon>
        <taxon>Spiruromorpha</taxon>
        <taxon>Filarioidea</taxon>
        <taxon>Onchocercidae</taxon>
        <taxon>Brugia</taxon>
    </lineage>
</organism>
<dbReference type="EMBL" id="UZAG01018765">
    <property type="protein sequence ID" value="VDO40967.1"/>
    <property type="molecule type" value="Genomic_DNA"/>
</dbReference>
<sequence length="133" mass="15254">MMENDCMDGRLSQLIESIDDKIRAVALNANVSYEDLRNGYVMSCLHITKPFEYNISNLKAKQKIKSEMVTGTEKYKDKTIEQPAVDDNITIQVQEYNMLSLIGTDKNIFSVFVTFTFNIIMLLQFVSLVMSLH</sequence>
<gene>
    <name evidence="2" type="ORF">BTMF_LOCUS11971</name>
</gene>